<keyword evidence="11" id="KW-1185">Reference proteome</keyword>
<feature type="region of interest" description="Disordered" evidence="8">
    <location>
        <begin position="374"/>
        <end position="408"/>
    </location>
</feature>
<dbReference type="STRING" id="42514.ENSPNAP00000027374"/>
<keyword evidence="4" id="KW-0010">Activator</keyword>
<evidence type="ECO:0000313" key="11">
    <source>
        <dbReference type="Proteomes" id="UP001501920"/>
    </source>
</evidence>
<dbReference type="AlphaFoldDB" id="A0A3B4DWL9"/>
<dbReference type="PROSITE" id="PS50217">
    <property type="entry name" value="BZIP"/>
    <property type="match status" value="1"/>
</dbReference>
<feature type="domain" description="BZIP" evidence="9">
    <location>
        <begin position="471"/>
        <end position="534"/>
    </location>
</feature>
<dbReference type="OrthoDB" id="7458135at2759"/>
<dbReference type="PANTHER" id="PTHR24411:SF26">
    <property type="entry name" value="TRANSCRIPTION FACTOR NF-E2 45 KDA SUBUNIT"/>
    <property type="match status" value="1"/>
</dbReference>
<evidence type="ECO:0000256" key="2">
    <source>
        <dbReference type="ARBA" id="ARBA00023015"/>
    </source>
</evidence>
<dbReference type="RefSeq" id="XP_017559169.2">
    <property type="nucleotide sequence ID" value="XM_017703680.2"/>
</dbReference>
<dbReference type="SMART" id="SM00338">
    <property type="entry name" value="BRLZ"/>
    <property type="match status" value="1"/>
</dbReference>
<evidence type="ECO:0000259" key="9">
    <source>
        <dbReference type="PROSITE" id="PS50217"/>
    </source>
</evidence>
<evidence type="ECO:0000313" key="10">
    <source>
        <dbReference type="Ensembl" id="ENSPNAP00000027374.2"/>
    </source>
</evidence>
<dbReference type="Gene3D" id="1.10.880.10">
    <property type="entry name" value="Transcription factor, Skn-1-like, DNA-binding domain"/>
    <property type="match status" value="1"/>
</dbReference>
<dbReference type="OMA" id="YNEVFRQ"/>
<dbReference type="GO" id="GO:0005634">
    <property type="term" value="C:nucleus"/>
    <property type="evidence" value="ECO:0007669"/>
    <property type="project" value="TreeGrafter"/>
</dbReference>
<reference evidence="10" key="3">
    <citation type="submission" date="2025-09" db="UniProtKB">
        <authorList>
            <consortium name="Ensembl"/>
        </authorList>
    </citation>
    <scope>IDENTIFICATION</scope>
</reference>
<dbReference type="GeneTree" id="ENSGT00950000182892"/>
<evidence type="ECO:0000256" key="1">
    <source>
        <dbReference type="ARBA" id="ARBA00008157"/>
    </source>
</evidence>
<dbReference type="Pfam" id="PF03131">
    <property type="entry name" value="bZIP_Maf"/>
    <property type="match status" value="1"/>
</dbReference>
<dbReference type="GeneID" id="108430871"/>
<dbReference type="GO" id="GO:0000981">
    <property type="term" value="F:DNA-binding transcription factor activity, RNA polymerase II-specific"/>
    <property type="evidence" value="ECO:0007669"/>
    <property type="project" value="TreeGrafter"/>
</dbReference>
<keyword evidence="3" id="KW-0238">DNA-binding</keyword>
<dbReference type="SUPFAM" id="SSF47454">
    <property type="entry name" value="A DNA-binding domain in eukaryotic transcription factors"/>
    <property type="match status" value="1"/>
</dbReference>
<dbReference type="InterPro" id="IPR008917">
    <property type="entry name" value="TF_DNA-bd_sf"/>
</dbReference>
<reference evidence="10" key="2">
    <citation type="submission" date="2025-08" db="UniProtKB">
        <authorList>
            <consortium name="Ensembl"/>
        </authorList>
    </citation>
    <scope>IDENTIFICATION</scope>
</reference>
<feature type="compositionally biased region" description="Polar residues" evidence="8">
    <location>
        <begin position="379"/>
        <end position="398"/>
    </location>
</feature>
<evidence type="ECO:0000256" key="6">
    <source>
        <dbReference type="ARBA" id="ARBA00023242"/>
    </source>
</evidence>
<dbReference type="PANTHER" id="PTHR24411">
    <property type="entry name" value="NUCLEAR FACTOR ERYTHROID 2-RELATED FACTOR"/>
    <property type="match status" value="1"/>
</dbReference>
<dbReference type="Proteomes" id="UP001501920">
    <property type="component" value="Chromosome 30"/>
</dbReference>
<dbReference type="CTD" id="100873093"/>
<evidence type="ECO:0000256" key="8">
    <source>
        <dbReference type="SAM" id="MobiDB-lite"/>
    </source>
</evidence>
<keyword evidence="7" id="KW-0175">Coiled coil</keyword>
<sequence length="595" mass="66984">MEESAVLQSEEEISLIDILWRQDIDLGVEREVFDIHFQEREEDARKARKQEEEKRKQEKELERIILTLGKLDKETGEVLPHSLSQIFQGADDSTTLDPYTELMALLPRQTPPHSLVSPGNVHSTPSSQGSPVTQNPLLSALLFSKKLPAEEEKASIEVLPLPDLQPYLDLLEAHVPESPCELLEENTETAMVSGPHPLLNVHSGPAETIQTYTCAISDTSEGSPPLEQILPESTELEQTFSEPKDLTESFLDTIMRASPPDNLNQMSLGQCELRHNQNCLHIQTEMHPEHANTTAPEHSLCQHKLIPNDSSYVTDDMILFSLESSRVPIDLDMSLYGEFSTSQSEDSVCVQSDHKELLDVPVLSELVDLQSPLFPPSETDISLQQSTQDDSPPKTVSDQSEHSTEVNHMSPSFETAFQSQQGHHSWSLCRDEQRAQTLNLPLSVEDITSMSVDAFNEAISTHKLSERQLSLMRDIRRRGKNKIAAQSCRKRKLDSLVDLQAEVEALREESQRRLSERERNAAALCETREKLSKLYDKVFSKLRDEHGNPYSSKEYKLQYSTDGQVFLLPSTPHMKKRTGVHATVTHEGEDLSAAM</sequence>
<feature type="coiled-coil region" evidence="7">
    <location>
        <begin position="37"/>
        <end position="74"/>
    </location>
</feature>
<dbReference type="InterPro" id="IPR004826">
    <property type="entry name" value="bZIP_Maf"/>
</dbReference>
<evidence type="ECO:0000256" key="5">
    <source>
        <dbReference type="ARBA" id="ARBA00023163"/>
    </source>
</evidence>
<evidence type="ECO:0000256" key="4">
    <source>
        <dbReference type="ARBA" id="ARBA00023159"/>
    </source>
</evidence>
<evidence type="ECO:0000256" key="3">
    <source>
        <dbReference type="ARBA" id="ARBA00023125"/>
    </source>
</evidence>
<dbReference type="Ensembl" id="ENSPNAT00000002715.2">
    <property type="protein sequence ID" value="ENSPNAP00000027374.2"/>
    <property type="gene ID" value="ENSPNAG00000002430.2"/>
</dbReference>
<proteinExistence type="inferred from homology"/>
<keyword evidence="5" id="KW-0804">Transcription</keyword>
<keyword evidence="6" id="KW-0539">Nucleus</keyword>
<dbReference type="GO" id="GO:0000978">
    <property type="term" value="F:RNA polymerase II cis-regulatory region sequence-specific DNA binding"/>
    <property type="evidence" value="ECO:0007669"/>
    <property type="project" value="InterPro"/>
</dbReference>
<organism evidence="10 11">
    <name type="scientific">Pygocentrus nattereri</name>
    <name type="common">Red-bellied piranha</name>
    <dbReference type="NCBI Taxonomy" id="42514"/>
    <lineage>
        <taxon>Eukaryota</taxon>
        <taxon>Metazoa</taxon>
        <taxon>Chordata</taxon>
        <taxon>Craniata</taxon>
        <taxon>Vertebrata</taxon>
        <taxon>Euteleostomi</taxon>
        <taxon>Actinopterygii</taxon>
        <taxon>Neopterygii</taxon>
        <taxon>Teleostei</taxon>
        <taxon>Ostariophysi</taxon>
        <taxon>Characiformes</taxon>
        <taxon>Characoidei</taxon>
        <taxon>Pygocentrus</taxon>
    </lineage>
</organism>
<name>A0A3B4DWL9_PYGNA</name>
<protein>
    <recommendedName>
        <fullName evidence="9">BZIP domain-containing protein</fullName>
    </recommendedName>
</protein>
<feature type="coiled-coil region" evidence="7">
    <location>
        <begin position="489"/>
        <end position="516"/>
    </location>
</feature>
<comment type="similarity">
    <text evidence="1">Belongs to the bZIP family. CNC subfamily.</text>
</comment>
<dbReference type="InterPro" id="IPR047167">
    <property type="entry name" value="NFE2-like"/>
</dbReference>
<reference evidence="10 11" key="1">
    <citation type="submission" date="2020-10" db="EMBL/GenBank/DDBJ databases">
        <title>Pygocentrus nattereri (red-bellied piranha) genome, fPygNat1, primary haplotype.</title>
        <authorList>
            <person name="Myers G."/>
            <person name="Meyer A."/>
            <person name="Karagic N."/>
            <person name="Pippel M."/>
            <person name="Winkler S."/>
            <person name="Tracey A."/>
            <person name="Wood J."/>
            <person name="Formenti G."/>
            <person name="Howe K."/>
            <person name="Fedrigo O."/>
            <person name="Jarvis E.D."/>
        </authorList>
    </citation>
    <scope>NUCLEOTIDE SEQUENCE [LARGE SCALE GENOMIC DNA]</scope>
</reference>
<keyword evidence="2" id="KW-0805">Transcription regulation</keyword>
<evidence type="ECO:0000256" key="7">
    <source>
        <dbReference type="SAM" id="Coils"/>
    </source>
</evidence>
<dbReference type="InterPro" id="IPR004827">
    <property type="entry name" value="bZIP"/>
</dbReference>
<accession>A0A3B4DWL9</accession>